<gene>
    <name evidence="1" type="ORF">PCON_12430</name>
</gene>
<protein>
    <submittedName>
        <fullName evidence="1">Uncharacterized protein</fullName>
    </submittedName>
</protein>
<evidence type="ECO:0000313" key="1">
    <source>
        <dbReference type="EMBL" id="CCX32160.1"/>
    </source>
</evidence>
<dbReference type="EMBL" id="HF935724">
    <property type="protein sequence ID" value="CCX32160.1"/>
    <property type="molecule type" value="Genomic_DNA"/>
</dbReference>
<organism evidence="1 2">
    <name type="scientific">Pyronema omphalodes (strain CBS 100304)</name>
    <name type="common">Pyronema confluens</name>
    <dbReference type="NCBI Taxonomy" id="1076935"/>
    <lineage>
        <taxon>Eukaryota</taxon>
        <taxon>Fungi</taxon>
        <taxon>Dikarya</taxon>
        <taxon>Ascomycota</taxon>
        <taxon>Pezizomycotina</taxon>
        <taxon>Pezizomycetes</taxon>
        <taxon>Pezizales</taxon>
        <taxon>Pyronemataceae</taxon>
        <taxon>Pyronema</taxon>
    </lineage>
</organism>
<reference evidence="1 2" key="1">
    <citation type="journal article" date="2013" name="PLoS Genet.">
        <title>The genome and development-dependent transcriptomes of Pyronema confluens: a window into fungal evolution.</title>
        <authorList>
            <person name="Traeger S."/>
            <person name="Altegoer F."/>
            <person name="Freitag M."/>
            <person name="Gabaldon T."/>
            <person name="Kempken F."/>
            <person name="Kumar A."/>
            <person name="Marcet-Houben M."/>
            <person name="Poggeler S."/>
            <person name="Stajich J.E."/>
            <person name="Nowrousian M."/>
        </authorList>
    </citation>
    <scope>NUCLEOTIDE SEQUENCE [LARGE SCALE GENOMIC DNA]</scope>
    <source>
        <strain evidence="2">CBS 100304</strain>
        <tissue evidence="1">Vegetative mycelium</tissue>
    </source>
</reference>
<sequence>MKVTNVTLEQRLMDESRRNLNFLPVVGQKKQLWNCWARSTRLLHNPNTIPASVPLPLLS</sequence>
<evidence type="ECO:0000313" key="2">
    <source>
        <dbReference type="Proteomes" id="UP000018144"/>
    </source>
</evidence>
<accession>U4LS46</accession>
<name>U4LS46_PYROM</name>
<dbReference type="Proteomes" id="UP000018144">
    <property type="component" value="Unassembled WGS sequence"/>
</dbReference>
<keyword evidence="2" id="KW-1185">Reference proteome</keyword>
<proteinExistence type="predicted"/>
<dbReference type="AlphaFoldDB" id="U4LS46"/>